<dbReference type="RefSeq" id="WP_380585847.1">
    <property type="nucleotide sequence ID" value="NZ_JBHSQJ010000086.1"/>
</dbReference>
<evidence type="ECO:0000313" key="3">
    <source>
        <dbReference type="Proteomes" id="UP001596174"/>
    </source>
</evidence>
<sequence>MSDEYTPETTPDEGAMDPPEPAGYREEDPTQGPSGPTGSSPEAEQRAQDRSVPGTASATEGYSDDRGTGAGEPLEGLGEESGGSGRGRQDDGGFQEGGNEQDFEQSTVEGGSSDEGY</sequence>
<feature type="compositionally biased region" description="Acidic residues" evidence="1">
    <location>
        <begin position="1"/>
        <end position="15"/>
    </location>
</feature>
<feature type="region of interest" description="Disordered" evidence="1">
    <location>
        <begin position="1"/>
        <end position="117"/>
    </location>
</feature>
<protein>
    <submittedName>
        <fullName evidence="2">Uncharacterized protein</fullName>
    </submittedName>
</protein>
<name>A0ABW1G7F0_9ACTN</name>
<gene>
    <name evidence="2" type="ORF">ACFP3V_21425</name>
</gene>
<evidence type="ECO:0000313" key="2">
    <source>
        <dbReference type="EMBL" id="MFC5909761.1"/>
    </source>
</evidence>
<organism evidence="2 3">
    <name type="scientific">Streptacidiphilus monticola</name>
    <dbReference type="NCBI Taxonomy" id="2161674"/>
    <lineage>
        <taxon>Bacteria</taxon>
        <taxon>Bacillati</taxon>
        <taxon>Actinomycetota</taxon>
        <taxon>Actinomycetes</taxon>
        <taxon>Kitasatosporales</taxon>
        <taxon>Streptomycetaceae</taxon>
        <taxon>Streptacidiphilus</taxon>
    </lineage>
</organism>
<proteinExistence type="predicted"/>
<dbReference type="Proteomes" id="UP001596174">
    <property type="component" value="Unassembled WGS sequence"/>
</dbReference>
<comment type="caution">
    <text evidence="2">The sequence shown here is derived from an EMBL/GenBank/DDBJ whole genome shotgun (WGS) entry which is preliminary data.</text>
</comment>
<keyword evidence="3" id="KW-1185">Reference proteome</keyword>
<reference evidence="3" key="1">
    <citation type="journal article" date="2019" name="Int. J. Syst. Evol. Microbiol.">
        <title>The Global Catalogue of Microorganisms (GCM) 10K type strain sequencing project: providing services to taxonomists for standard genome sequencing and annotation.</title>
        <authorList>
            <consortium name="The Broad Institute Genomics Platform"/>
            <consortium name="The Broad Institute Genome Sequencing Center for Infectious Disease"/>
            <person name="Wu L."/>
            <person name="Ma J."/>
        </authorList>
    </citation>
    <scope>NUCLEOTIDE SEQUENCE [LARGE SCALE GENOMIC DNA]</scope>
    <source>
        <strain evidence="3">JCM 4816</strain>
    </source>
</reference>
<feature type="compositionally biased region" description="Polar residues" evidence="1">
    <location>
        <begin position="31"/>
        <end position="42"/>
    </location>
</feature>
<dbReference type="EMBL" id="JBHSQJ010000086">
    <property type="protein sequence ID" value="MFC5909761.1"/>
    <property type="molecule type" value="Genomic_DNA"/>
</dbReference>
<accession>A0ABW1G7F0</accession>
<evidence type="ECO:0000256" key="1">
    <source>
        <dbReference type="SAM" id="MobiDB-lite"/>
    </source>
</evidence>